<feature type="transmembrane region" description="Helical" evidence="13">
    <location>
        <begin position="141"/>
        <end position="159"/>
    </location>
</feature>
<evidence type="ECO:0000256" key="11">
    <source>
        <dbReference type="ARBA" id="ARBA00023136"/>
    </source>
</evidence>
<evidence type="ECO:0000256" key="14">
    <source>
        <dbReference type="SAM" id="SignalP"/>
    </source>
</evidence>
<comment type="similarity">
    <text evidence="3 13">Belongs to the PIGM family.</text>
</comment>
<accession>A0AAD7EPJ8</accession>
<organism evidence="15 16">
    <name type="scientific">Mycena albidolilacea</name>
    <dbReference type="NCBI Taxonomy" id="1033008"/>
    <lineage>
        <taxon>Eukaryota</taxon>
        <taxon>Fungi</taxon>
        <taxon>Dikarya</taxon>
        <taxon>Basidiomycota</taxon>
        <taxon>Agaricomycotina</taxon>
        <taxon>Agaricomycetes</taxon>
        <taxon>Agaricomycetidae</taxon>
        <taxon>Agaricales</taxon>
        <taxon>Marasmiineae</taxon>
        <taxon>Mycenaceae</taxon>
        <taxon>Mycena</taxon>
    </lineage>
</organism>
<keyword evidence="10 13" id="KW-1133">Transmembrane helix</keyword>
<keyword evidence="5 13" id="KW-0337">GPI-anchor biosynthesis</keyword>
<evidence type="ECO:0000256" key="1">
    <source>
        <dbReference type="ARBA" id="ARBA00004477"/>
    </source>
</evidence>
<dbReference type="InterPro" id="IPR007704">
    <property type="entry name" value="PIG-M"/>
</dbReference>
<keyword evidence="6 13" id="KW-0328">Glycosyltransferase</keyword>
<dbReference type="GO" id="GO:1990529">
    <property type="term" value="C:glycosylphosphatidylinositol-mannosyltransferase I complex"/>
    <property type="evidence" value="ECO:0007669"/>
    <property type="project" value="TreeGrafter"/>
</dbReference>
<comment type="subcellular location">
    <subcellularLocation>
        <location evidence="1 13">Endoplasmic reticulum membrane</location>
        <topology evidence="1 13">Multi-pass membrane protein</topology>
    </subcellularLocation>
</comment>
<evidence type="ECO:0000256" key="8">
    <source>
        <dbReference type="ARBA" id="ARBA00022692"/>
    </source>
</evidence>
<keyword evidence="9 13" id="KW-0256">Endoplasmic reticulum</keyword>
<keyword evidence="16" id="KW-1185">Reference proteome</keyword>
<evidence type="ECO:0000313" key="16">
    <source>
        <dbReference type="Proteomes" id="UP001218218"/>
    </source>
</evidence>
<feature type="transmembrane region" description="Helical" evidence="13">
    <location>
        <begin position="236"/>
        <end position="255"/>
    </location>
</feature>
<evidence type="ECO:0000256" key="7">
    <source>
        <dbReference type="ARBA" id="ARBA00022679"/>
    </source>
</evidence>
<feature type="transmembrane region" description="Helical" evidence="13">
    <location>
        <begin position="404"/>
        <end position="427"/>
    </location>
</feature>
<keyword evidence="11 13" id="KW-0472">Membrane</keyword>
<feature type="chain" id="PRO_5041991568" description="GPI mannosyltransferase 1" evidence="14">
    <location>
        <begin position="33"/>
        <end position="439"/>
    </location>
</feature>
<feature type="signal peptide" evidence="14">
    <location>
        <begin position="1"/>
        <end position="32"/>
    </location>
</feature>
<evidence type="ECO:0000256" key="2">
    <source>
        <dbReference type="ARBA" id="ARBA00004687"/>
    </source>
</evidence>
<keyword evidence="7 13" id="KW-0808">Transferase</keyword>
<dbReference type="GO" id="GO:0051751">
    <property type="term" value="F:alpha-1,4-mannosyltransferase activity"/>
    <property type="evidence" value="ECO:0007669"/>
    <property type="project" value="InterPro"/>
</dbReference>
<comment type="pathway">
    <text evidence="2 13">Glycolipid biosynthesis; glycosylphosphatidylinositol-anchor biosynthesis.</text>
</comment>
<feature type="transmembrane region" description="Helical" evidence="13">
    <location>
        <begin position="106"/>
        <end position="129"/>
    </location>
</feature>
<evidence type="ECO:0000256" key="12">
    <source>
        <dbReference type="ARBA" id="ARBA00025399"/>
    </source>
</evidence>
<evidence type="ECO:0000256" key="6">
    <source>
        <dbReference type="ARBA" id="ARBA00022676"/>
    </source>
</evidence>
<evidence type="ECO:0000256" key="13">
    <source>
        <dbReference type="RuleBase" id="RU365064"/>
    </source>
</evidence>
<gene>
    <name evidence="15" type="ORF">DFH08DRAFT_872327</name>
</gene>
<evidence type="ECO:0000256" key="3">
    <source>
        <dbReference type="ARBA" id="ARBA00011071"/>
    </source>
</evidence>
<comment type="caution">
    <text evidence="15">The sequence shown here is derived from an EMBL/GenBank/DDBJ whole genome shotgun (WGS) entry which is preliminary data.</text>
</comment>
<protein>
    <recommendedName>
        <fullName evidence="4 13">GPI mannosyltransferase 1</fullName>
        <ecNumber evidence="13">2.4.1.-</ecNumber>
    </recommendedName>
    <alternativeName>
        <fullName evidence="13">GPI mannosyltransferase I</fullName>
    </alternativeName>
</protein>
<feature type="transmembrane region" description="Helical" evidence="13">
    <location>
        <begin position="332"/>
        <end position="349"/>
    </location>
</feature>
<evidence type="ECO:0000256" key="9">
    <source>
        <dbReference type="ARBA" id="ARBA00022824"/>
    </source>
</evidence>
<dbReference type="GO" id="GO:0004376">
    <property type="term" value="F:GPI mannosyltransferase activity"/>
    <property type="evidence" value="ECO:0007669"/>
    <property type="project" value="InterPro"/>
</dbReference>
<name>A0AAD7EPJ8_9AGAR</name>
<dbReference type="Proteomes" id="UP001218218">
    <property type="component" value="Unassembled WGS sequence"/>
</dbReference>
<feature type="transmembrane region" description="Helical" evidence="13">
    <location>
        <begin position="202"/>
        <end position="224"/>
    </location>
</feature>
<keyword evidence="14" id="KW-0732">Signal</keyword>
<evidence type="ECO:0000256" key="10">
    <source>
        <dbReference type="ARBA" id="ARBA00022989"/>
    </source>
</evidence>
<dbReference type="EC" id="2.4.1.-" evidence="13"/>
<keyword evidence="8 13" id="KW-0812">Transmembrane</keyword>
<proteinExistence type="inferred from homology"/>
<reference evidence="15" key="1">
    <citation type="submission" date="2023-03" db="EMBL/GenBank/DDBJ databases">
        <title>Massive genome expansion in bonnet fungi (Mycena s.s.) driven by repeated elements and novel gene families across ecological guilds.</title>
        <authorList>
            <consortium name="Lawrence Berkeley National Laboratory"/>
            <person name="Harder C.B."/>
            <person name="Miyauchi S."/>
            <person name="Viragh M."/>
            <person name="Kuo A."/>
            <person name="Thoen E."/>
            <person name="Andreopoulos B."/>
            <person name="Lu D."/>
            <person name="Skrede I."/>
            <person name="Drula E."/>
            <person name="Henrissat B."/>
            <person name="Morin E."/>
            <person name="Kohler A."/>
            <person name="Barry K."/>
            <person name="LaButti K."/>
            <person name="Morin E."/>
            <person name="Salamov A."/>
            <person name="Lipzen A."/>
            <person name="Mereny Z."/>
            <person name="Hegedus B."/>
            <person name="Baldrian P."/>
            <person name="Stursova M."/>
            <person name="Weitz H."/>
            <person name="Taylor A."/>
            <person name="Grigoriev I.V."/>
            <person name="Nagy L.G."/>
            <person name="Martin F."/>
            <person name="Kauserud H."/>
        </authorList>
    </citation>
    <scope>NUCLEOTIDE SEQUENCE</scope>
    <source>
        <strain evidence="15">CBHHK002</strain>
    </source>
</reference>
<evidence type="ECO:0000256" key="5">
    <source>
        <dbReference type="ARBA" id="ARBA00022502"/>
    </source>
</evidence>
<dbReference type="GO" id="GO:0006506">
    <property type="term" value="P:GPI anchor biosynthetic process"/>
    <property type="evidence" value="ECO:0007669"/>
    <property type="project" value="UniProtKB-KW"/>
</dbReference>
<dbReference type="GO" id="GO:0005789">
    <property type="term" value="C:endoplasmic reticulum membrane"/>
    <property type="evidence" value="ECO:0007669"/>
    <property type="project" value="UniProtKB-SubCell"/>
</dbReference>
<dbReference type="AlphaFoldDB" id="A0AAD7EPJ8"/>
<dbReference type="PANTHER" id="PTHR12886:SF0">
    <property type="entry name" value="GPI MANNOSYLTRANSFERASE 1"/>
    <property type="match status" value="1"/>
</dbReference>
<dbReference type="Pfam" id="PF05007">
    <property type="entry name" value="Mannosyl_trans"/>
    <property type="match status" value="1"/>
</dbReference>
<evidence type="ECO:0000256" key="4">
    <source>
        <dbReference type="ARBA" id="ARBA00013797"/>
    </source>
</evidence>
<sequence length="439" mass="49735">MPPLPSFRNVLVLSIAIRVGLILYSEWHDAHSVVKYTDIDYRVFSDAARFLLRPGTDNHAQGPLKNKLAELNLAVGDPYTRETYRYTPLLALLLAPNEWLPSFGKYLFAACDIFNGVLIYDLLVSFVLPRDSENATRHKDLATLYSALHLLNPLVFSISTRGSSESVLSFFVLLTLYAALKGRWDAAAVALGLSTHWKIYPVVYGVACLGVIGGPPLTSGWKAYFHTLVNLRTVRFAVLSASTFFALGAGCYLVWGYPFFYESYLYHIHRLDHRHNFSPYFYLIYLTYPSRDLTVDLPLWNRLLRSPLTSFVPQMALAIGTGLAFGRRKDDLVFAWFVQTVVFVVFNKVCTSQYFLWYLLLLPLLLPRLSISRRNAIGYVGVWVGTQALWLSEAYKLEFLGQNVFFGLWVRGLVYVAGNCWVLAGIMDGYNVPTRIKAL</sequence>
<feature type="transmembrane region" description="Helical" evidence="13">
    <location>
        <begin position="308"/>
        <end position="325"/>
    </location>
</feature>
<dbReference type="EMBL" id="JARIHO010000023">
    <property type="protein sequence ID" value="KAJ7343308.1"/>
    <property type="molecule type" value="Genomic_DNA"/>
</dbReference>
<dbReference type="PANTHER" id="PTHR12886">
    <property type="entry name" value="PIG-M MANNOSYLTRANSFERASE"/>
    <property type="match status" value="1"/>
</dbReference>
<comment type="function">
    <text evidence="12 13">Mannosyltransferase involved in glycosylphosphatidylinositol-anchor biosynthesis. Transfers the first alpha-1,4-mannose to GlcN-acyl-PI during GPI precursor assembly. Required for cell wall integrity.</text>
</comment>
<evidence type="ECO:0000313" key="15">
    <source>
        <dbReference type="EMBL" id="KAJ7343308.1"/>
    </source>
</evidence>